<feature type="transmembrane region" description="Helical" evidence="6">
    <location>
        <begin position="312"/>
        <end position="332"/>
    </location>
</feature>
<feature type="transmembrane region" description="Helical" evidence="6">
    <location>
        <begin position="67"/>
        <end position="89"/>
    </location>
</feature>
<keyword evidence="8" id="KW-1185">Reference proteome</keyword>
<evidence type="ECO:0000259" key="7">
    <source>
        <dbReference type="Pfam" id="PF00892"/>
    </source>
</evidence>
<feature type="transmembrane region" description="Helical" evidence="6">
    <location>
        <begin position="40"/>
        <end position="61"/>
    </location>
</feature>
<evidence type="ECO:0000256" key="6">
    <source>
        <dbReference type="RuleBase" id="RU363077"/>
    </source>
</evidence>
<evidence type="ECO:0000313" key="9">
    <source>
        <dbReference type="RefSeq" id="XP_022956514.1"/>
    </source>
</evidence>
<feature type="transmembrane region" description="Helical" evidence="6">
    <location>
        <begin position="247"/>
        <end position="268"/>
    </location>
</feature>
<keyword evidence="5 6" id="KW-0472">Membrane</keyword>
<evidence type="ECO:0000256" key="3">
    <source>
        <dbReference type="ARBA" id="ARBA00022692"/>
    </source>
</evidence>
<gene>
    <name evidence="9" type="primary">LOC111458231</name>
</gene>
<feature type="transmembrane region" description="Helical" evidence="6">
    <location>
        <begin position="220"/>
        <end position="240"/>
    </location>
</feature>
<organism evidence="8 9">
    <name type="scientific">Cucurbita moschata</name>
    <name type="common">Winter crookneck squash</name>
    <name type="synonym">Cucurbita pepo var. moschata</name>
    <dbReference type="NCBI Taxonomy" id="3662"/>
    <lineage>
        <taxon>Eukaryota</taxon>
        <taxon>Viridiplantae</taxon>
        <taxon>Streptophyta</taxon>
        <taxon>Embryophyta</taxon>
        <taxon>Tracheophyta</taxon>
        <taxon>Spermatophyta</taxon>
        <taxon>Magnoliopsida</taxon>
        <taxon>eudicotyledons</taxon>
        <taxon>Gunneridae</taxon>
        <taxon>Pentapetalae</taxon>
        <taxon>rosids</taxon>
        <taxon>fabids</taxon>
        <taxon>Cucurbitales</taxon>
        <taxon>Cucurbitaceae</taxon>
        <taxon>Cucurbiteae</taxon>
        <taxon>Cucurbita</taxon>
    </lineage>
</organism>
<dbReference type="AlphaFoldDB" id="A0A6J1GZ95"/>
<dbReference type="InterPro" id="IPR037185">
    <property type="entry name" value="EmrE-like"/>
</dbReference>
<dbReference type="Proteomes" id="UP000504609">
    <property type="component" value="Unplaced"/>
</dbReference>
<dbReference type="Pfam" id="PF00892">
    <property type="entry name" value="EamA"/>
    <property type="match status" value="2"/>
</dbReference>
<dbReference type="SUPFAM" id="SSF103481">
    <property type="entry name" value="Multidrug resistance efflux transporter EmrE"/>
    <property type="match status" value="2"/>
</dbReference>
<evidence type="ECO:0000313" key="8">
    <source>
        <dbReference type="Proteomes" id="UP000504609"/>
    </source>
</evidence>
<dbReference type="PANTHER" id="PTHR31218">
    <property type="entry name" value="WAT1-RELATED PROTEIN"/>
    <property type="match status" value="1"/>
</dbReference>
<protein>
    <recommendedName>
        <fullName evidence="6">WAT1-related protein</fullName>
    </recommendedName>
</protein>
<feature type="transmembrane region" description="Helical" evidence="6">
    <location>
        <begin position="338"/>
        <end position="358"/>
    </location>
</feature>
<feature type="transmembrane region" description="Helical" evidence="6">
    <location>
        <begin position="126"/>
        <end position="145"/>
    </location>
</feature>
<proteinExistence type="inferred from homology"/>
<sequence>MHEKGFYKTTLHLRPSWDCLFIREMKRFVGFLHPSNSKPYLGVVFVQLGYAGMTILAKTALDKGMSQYVFVAYRQIVATIVFVPFAIIFDRKVRTKMTFSLFFKIVMLGLLEPVVDQNLFYAGMKLTTATFAAALCNVLPAFAFLMAWACRLEKVNILKRGSQAKIIGTIVTVGGAMIMTFITGPMLNLPWTKPYHPSASSSSSSSAASTNHQSPIKGSLMIAIGCISWSAFIILQAITLKWYPAELSLTALICLVGSIGDTGVALVMERGSPSAWALHLDTQLLAVVYGGVMCSGIAYYIQGVVMQTKGPVFVSAFNPLSLILVAIMSSFILCEIMFLGRIIGAVAIMIGLYMVLWGKAKDQASAKMTCCEQQQMGGSSQEFVGIDVGKEGSN</sequence>
<feature type="transmembrane region" description="Helical" evidence="6">
    <location>
        <begin position="101"/>
        <end position="120"/>
    </location>
</feature>
<evidence type="ECO:0000256" key="1">
    <source>
        <dbReference type="ARBA" id="ARBA00004141"/>
    </source>
</evidence>
<accession>A0A6J1GZ95</accession>
<evidence type="ECO:0000256" key="2">
    <source>
        <dbReference type="ARBA" id="ARBA00007635"/>
    </source>
</evidence>
<comment type="subcellular location">
    <subcellularLocation>
        <location evidence="1 6">Membrane</location>
        <topology evidence="1 6">Multi-pass membrane protein</topology>
    </subcellularLocation>
</comment>
<dbReference type="GO" id="GO:0022857">
    <property type="term" value="F:transmembrane transporter activity"/>
    <property type="evidence" value="ECO:0007669"/>
    <property type="project" value="InterPro"/>
</dbReference>
<dbReference type="InterPro" id="IPR000620">
    <property type="entry name" value="EamA_dom"/>
</dbReference>
<feature type="domain" description="EamA" evidence="7">
    <location>
        <begin position="40"/>
        <end position="180"/>
    </location>
</feature>
<feature type="domain" description="EamA" evidence="7">
    <location>
        <begin position="217"/>
        <end position="356"/>
    </location>
</feature>
<dbReference type="KEGG" id="cmos:111458231"/>
<comment type="similarity">
    <text evidence="2 6">Belongs to the drug/metabolite transporter (DMT) superfamily. Plant drug/metabolite exporter (P-DME) (TC 2.A.7.4) family.</text>
</comment>
<evidence type="ECO:0000256" key="4">
    <source>
        <dbReference type="ARBA" id="ARBA00022989"/>
    </source>
</evidence>
<dbReference type="InterPro" id="IPR030184">
    <property type="entry name" value="WAT1-related"/>
</dbReference>
<feature type="transmembrane region" description="Helical" evidence="6">
    <location>
        <begin position="280"/>
        <end position="300"/>
    </location>
</feature>
<dbReference type="RefSeq" id="XP_022956514.1">
    <property type="nucleotide sequence ID" value="XM_023100746.1"/>
</dbReference>
<dbReference type="GeneID" id="111458231"/>
<evidence type="ECO:0000256" key="5">
    <source>
        <dbReference type="ARBA" id="ARBA00023136"/>
    </source>
</evidence>
<reference evidence="9" key="1">
    <citation type="submission" date="2025-08" db="UniProtKB">
        <authorList>
            <consortium name="RefSeq"/>
        </authorList>
    </citation>
    <scope>IDENTIFICATION</scope>
    <source>
        <tissue evidence="9">Young leaves</tissue>
    </source>
</reference>
<keyword evidence="4 6" id="KW-1133">Transmembrane helix</keyword>
<dbReference type="GO" id="GO:0016020">
    <property type="term" value="C:membrane"/>
    <property type="evidence" value="ECO:0007669"/>
    <property type="project" value="UniProtKB-SubCell"/>
</dbReference>
<feature type="transmembrane region" description="Helical" evidence="6">
    <location>
        <begin position="166"/>
        <end position="187"/>
    </location>
</feature>
<name>A0A6J1GZ95_CUCMO</name>
<keyword evidence="3 6" id="KW-0812">Transmembrane</keyword>